<evidence type="ECO:0000256" key="1">
    <source>
        <dbReference type="ARBA" id="ARBA00007665"/>
    </source>
</evidence>
<evidence type="ECO:0000313" key="3">
    <source>
        <dbReference type="EMBL" id="VEU76361.1"/>
    </source>
</evidence>
<dbReference type="PANTHER" id="PTHR16301">
    <property type="entry name" value="IMPACT-RELATED"/>
    <property type="match status" value="1"/>
</dbReference>
<protein>
    <submittedName>
        <fullName evidence="3">Proline dipeptidase pepQ</fullName>
    </submittedName>
</protein>
<dbReference type="AlphaFoldDB" id="A0A449B6X4"/>
<dbReference type="EMBL" id="LR215039">
    <property type="protein sequence ID" value="VEU76361.1"/>
    <property type="molecule type" value="Genomic_DNA"/>
</dbReference>
<dbReference type="GO" id="GO:0006446">
    <property type="term" value="P:regulation of translational initiation"/>
    <property type="evidence" value="ECO:0007669"/>
    <property type="project" value="TreeGrafter"/>
</dbReference>
<comment type="similarity">
    <text evidence="1">Belongs to the IMPACT family.</text>
</comment>
<dbReference type="OrthoDB" id="9813771at2"/>
<dbReference type="RefSeq" id="WP_036434887.1">
    <property type="nucleotide sequence ID" value="NZ_LR215039.1"/>
</dbReference>
<dbReference type="Gene3D" id="3.30.230.30">
    <property type="entry name" value="Impact, N-terminal domain"/>
    <property type="match status" value="1"/>
</dbReference>
<keyword evidence="4" id="KW-1185">Reference proteome</keyword>
<sequence length="124" mass="14318">MNYETEFIVKKSSFYSYVFKVSSKEEVKQYIEEIKQQHKKSRHACYAYLFLQNGTENAGFNDDGEPKNTAGRPIYELIRVKKLTNILVITIRYFGGIKLGAGGLTRAYRESAKMSLDLFLQQNT</sequence>
<dbReference type="InterPro" id="IPR036956">
    <property type="entry name" value="Impact_N_sf"/>
</dbReference>
<dbReference type="InterPro" id="IPR020568">
    <property type="entry name" value="Ribosomal_Su5_D2-typ_SF"/>
</dbReference>
<evidence type="ECO:0000259" key="2">
    <source>
        <dbReference type="Pfam" id="PF01205"/>
    </source>
</evidence>
<feature type="domain" description="Impact N-terminal" evidence="2">
    <location>
        <begin position="10"/>
        <end position="115"/>
    </location>
</feature>
<evidence type="ECO:0000313" key="4">
    <source>
        <dbReference type="Proteomes" id="UP000289497"/>
    </source>
</evidence>
<organism evidence="3 4">
    <name type="scientific">Mycoplasmopsis columboralis</name>
    <dbReference type="NCBI Taxonomy" id="171282"/>
    <lineage>
        <taxon>Bacteria</taxon>
        <taxon>Bacillati</taxon>
        <taxon>Mycoplasmatota</taxon>
        <taxon>Mycoplasmoidales</taxon>
        <taxon>Metamycoplasmataceae</taxon>
        <taxon>Mycoplasmopsis</taxon>
    </lineage>
</organism>
<gene>
    <name evidence="3" type="primary">yigZ</name>
    <name evidence="3" type="ORF">NCTC10179_00538</name>
</gene>
<dbReference type="PANTHER" id="PTHR16301:SF20">
    <property type="entry name" value="IMPACT FAMILY MEMBER YIGZ"/>
    <property type="match status" value="1"/>
</dbReference>
<name>A0A449B6X4_9BACT</name>
<dbReference type="InterPro" id="IPR001498">
    <property type="entry name" value="Impact_N"/>
</dbReference>
<dbReference type="Proteomes" id="UP000289497">
    <property type="component" value="Chromosome"/>
</dbReference>
<accession>A0A449B6X4</accession>
<dbReference type="KEGG" id="mcou:NCTC10179_00538"/>
<dbReference type="InterPro" id="IPR023582">
    <property type="entry name" value="Impact"/>
</dbReference>
<dbReference type="SUPFAM" id="SSF54211">
    <property type="entry name" value="Ribosomal protein S5 domain 2-like"/>
    <property type="match status" value="1"/>
</dbReference>
<reference evidence="3 4" key="1">
    <citation type="submission" date="2019-01" db="EMBL/GenBank/DDBJ databases">
        <authorList>
            <consortium name="Pathogen Informatics"/>
        </authorList>
    </citation>
    <scope>NUCLEOTIDE SEQUENCE [LARGE SCALE GENOMIC DNA]</scope>
    <source>
        <strain evidence="3 4">NCTC10179</strain>
    </source>
</reference>
<dbReference type="Pfam" id="PF01205">
    <property type="entry name" value="Impact_N"/>
    <property type="match status" value="1"/>
</dbReference>
<dbReference type="GO" id="GO:0005737">
    <property type="term" value="C:cytoplasm"/>
    <property type="evidence" value="ECO:0007669"/>
    <property type="project" value="TreeGrafter"/>
</dbReference>
<proteinExistence type="inferred from homology"/>